<keyword evidence="3" id="KW-0963">Cytoplasm</keyword>
<proteinExistence type="inferred from homology"/>
<feature type="domain" description="EngC GTPase" evidence="4">
    <location>
        <begin position="92"/>
        <end position="239"/>
    </location>
</feature>
<keyword evidence="3" id="KW-0690">Ribosome biogenesis</keyword>
<dbReference type="GO" id="GO:0005525">
    <property type="term" value="F:GTP binding"/>
    <property type="evidence" value="ECO:0007669"/>
    <property type="project" value="UniProtKB-UniRule"/>
</dbReference>
<dbReference type="PANTHER" id="PTHR32120:SF11">
    <property type="entry name" value="SMALL RIBOSOMAL SUBUNIT BIOGENESIS GTPASE RSGA 1, MITOCHONDRIAL-RELATED"/>
    <property type="match status" value="1"/>
</dbReference>
<comment type="similarity">
    <text evidence="3">Belongs to the TRAFAC class YlqF/YawG GTPase family. RsgA subfamily.</text>
</comment>
<dbReference type="SUPFAM" id="SSF52540">
    <property type="entry name" value="P-loop containing nucleoside triphosphate hydrolases"/>
    <property type="match status" value="1"/>
</dbReference>
<keyword evidence="2 3" id="KW-0342">GTP-binding</keyword>
<feature type="domain" description="CP-type G" evidence="5">
    <location>
        <begin position="83"/>
        <end position="241"/>
    </location>
</feature>
<dbReference type="GO" id="GO:0005737">
    <property type="term" value="C:cytoplasm"/>
    <property type="evidence" value="ECO:0007669"/>
    <property type="project" value="UniProtKB-SubCell"/>
</dbReference>
<dbReference type="InterPro" id="IPR030378">
    <property type="entry name" value="G_CP_dom"/>
</dbReference>
<keyword evidence="3" id="KW-0694">RNA-binding</keyword>
<dbReference type="EC" id="3.6.1.-" evidence="3"/>
<dbReference type="SUPFAM" id="SSF50249">
    <property type="entry name" value="Nucleic acid-binding proteins"/>
    <property type="match status" value="1"/>
</dbReference>
<dbReference type="PANTHER" id="PTHR32120">
    <property type="entry name" value="SMALL RIBOSOMAL SUBUNIT BIOGENESIS GTPASE RSGA"/>
    <property type="match status" value="1"/>
</dbReference>
<evidence type="ECO:0000256" key="2">
    <source>
        <dbReference type="ARBA" id="ARBA00023134"/>
    </source>
</evidence>
<dbReference type="Gene3D" id="2.40.50.140">
    <property type="entry name" value="Nucleic acid-binding proteins"/>
    <property type="match status" value="1"/>
</dbReference>
<comment type="function">
    <text evidence="3">One of several proteins that assist in the late maturation steps of the functional core of the 30S ribosomal subunit. Helps release RbfA from mature subunits. May play a role in the assembly of ribosomal proteins into the subunit. Circularly permuted GTPase that catalyzes slow GTP hydrolysis, GTPase activity is stimulated by the 30S ribosomal subunit.</text>
</comment>
<dbReference type="HAMAP" id="MF_01820">
    <property type="entry name" value="GTPase_RsgA"/>
    <property type="match status" value="1"/>
</dbReference>
<feature type="binding site" evidence="3">
    <location>
        <position position="270"/>
    </location>
    <ligand>
        <name>Zn(2+)</name>
        <dbReference type="ChEBI" id="CHEBI:29105"/>
    </ligand>
</feature>
<keyword evidence="3" id="KW-0699">rRNA-binding</keyword>
<evidence type="ECO:0000256" key="1">
    <source>
        <dbReference type="ARBA" id="ARBA00022741"/>
    </source>
</evidence>
<dbReference type="NCBIfam" id="TIGR00157">
    <property type="entry name" value="ribosome small subunit-dependent GTPase A"/>
    <property type="match status" value="1"/>
</dbReference>
<dbReference type="GO" id="GO:0046872">
    <property type="term" value="F:metal ion binding"/>
    <property type="evidence" value="ECO:0007669"/>
    <property type="project" value="UniProtKB-KW"/>
</dbReference>
<comment type="subcellular location">
    <subcellularLocation>
        <location evidence="3">Cytoplasm</location>
    </subcellularLocation>
</comment>
<evidence type="ECO:0000259" key="5">
    <source>
        <dbReference type="PROSITE" id="PS51721"/>
    </source>
</evidence>
<dbReference type="InterPro" id="IPR010914">
    <property type="entry name" value="RsgA_GTPase_dom"/>
</dbReference>
<feature type="binding site" evidence="3">
    <location>
        <position position="272"/>
    </location>
    <ligand>
        <name>Zn(2+)</name>
        <dbReference type="ChEBI" id="CHEBI:29105"/>
    </ligand>
</feature>
<dbReference type="AlphaFoldDB" id="A0A6J4VMH6"/>
<reference evidence="6" key="1">
    <citation type="submission" date="2020-02" db="EMBL/GenBank/DDBJ databases">
        <authorList>
            <person name="Meier V. D."/>
        </authorList>
    </citation>
    <scope>NUCLEOTIDE SEQUENCE</scope>
    <source>
        <strain evidence="6">AVDCRST_MAG87</strain>
    </source>
</reference>
<protein>
    <recommendedName>
        <fullName evidence="3">Small ribosomal subunit biogenesis GTPase RsgA</fullName>
        <ecNumber evidence="3">3.6.1.-</ecNumber>
    </recommendedName>
</protein>
<feature type="binding site" evidence="3">
    <location>
        <begin position="183"/>
        <end position="191"/>
    </location>
    <ligand>
        <name>GTP</name>
        <dbReference type="ChEBI" id="CHEBI:37565"/>
    </ligand>
</feature>
<dbReference type="Pfam" id="PF03193">
    <property type="entry name" value="RsgA_GTPase"/>
    <property type="match status" value="1"/>
</dbReference>
<dbReference type="InterPro" id="IPR027417">
    <property type="entry name" value="P-loop_NTPase"/>
</dbReference>
<dbReference type="GO" id="GO:0003924">
    <property type="term" value="F:GTPase activity"/>
    <property type="evidence" value="ECO:0007669"/>
    <property type="project" value="UniProtKB-UniRule"/>
</dbReference>
<dbReference type="PROSITE" id="PS50936">
    <property type="entry name" value="ENGC_GTPASE"/>
    <property type="match status" value="1"/>
</dbReference>
<dbReference type="InterPro" id="IPR004881">
    <property type="entry name" value="Ribosome_biogen_GTPase_RsgA"/>
</dbReference>
<sequence length="312" mass="34594">MPPVDACHGIVTRAHGLWYEVSLYGSGETLIASMRGSLKRNRRRTDIVAVGDRVWVTRLPDDEGAIEAVDPRDRALVRTARNTRDTEQVVLANPDQVGFVFAVKEPEPHVRMLDRFIVLAELQEIPIRIIVTKLDLEDADTLARDRFGVYERVYPVHYVSIRSGLGIDELKTAIEGRITVMAGPSGVGKSSLLNALDPQHLRDVSHVSGATGKGRHTTIGSQIHRLGDDTFVADTPGIRSLAMHAVPGERLPWAFREFRRFLAGCFYQDCTHVHEPDCAVRDAVQRGDISAPRYESYVALRRGDRGAGDPDA</sequence>
<evidence type="ECO:0000313" key="6">
    <source>
        <dbReference type="EMBL" id="CAA9583121.1"/>
    </source>
</evidence>
<feature type="binding site" evidence="3">
    <location>
        <position position="278"/>
    </location>
    <ligand>
        <name>Zn(2+)</name>
        <dbReference type="ChEBI" id="CHEBI:29105"/>
    </ligand>
</feature>
<comment type="subunit">
    <text evidence="3">Monomer. Associates with 30S ribosomal subunit, binds 16S rRNA.</text>
</comment>
<feature type="binding site" evidence="3">
    <location>
        <position position="265"/>
    </location>
    <ligand>
        <name>Zn(2+)</name>
        <dbReference type="ChEBI" id="CHEBI:29105"/>
    </ligand>
</feature>
<comment type="cofactor">
    <cofactor evidence="3">
        <name>Zn(2+)</name>
        <dbReference type="ChEBI" id="CHEBI:29105"/>
    </cofactor>
    <text evidence="3">Binds 1 zinc ion per subunit.</text>
</comment>
<feature type="binding site" evidence="3">
    <location>
        <begin position="132"/>
        <end position="135"/>
    </location>
    <ligand>
        <name>GTP</name>
        <dbReference type="ChEBI" id="CHEBI:37565"/>
    </ligand>
</feature>
<name>A0A6J4VMH6_9BACT</name>
<keyword evidence="1 3" id="KW-0547">Nucleotide-binding</keyword>
<evidence type="ECO:0000259" key="4">
    <source>
        <dbReference type="PROSITE" id="PS50936"/>
    </source>
</evidence>
<dbReference type="Gene3D" id="3.40.50.300">
    <property type="entry name" value="P-loop containing nucleotide triphosphate hydrolases"/>
    <property type="match status" value="1"/>
</dbReference>
<keyword evidence="3" id="KW-0862">Zinc</keyword>
<dbReference type="CDD" id="cd01854">
    <property type="entry name" value="YjeQ_EngC"/>
    <property type="match status" value="1"/>
</dbReference>
<dbReference type="InterPro" id="IPR012340">
    <property type="entry name" value="NA-bd_OB-fold"/>
</dbReference>
<organism evidence="6">
    <name type="scientific">uncultured Thermomicrobiales bacterium</name>
    <dbReference type="NCBI Taxonomy" id="1645740"/>
    <lineage>
        <taxon>Bacteria</taxon>
        <taxon>Pseudomonadati</taxon>
        <taxon>Thermomicrobiota</taxon>
        <taxon>Thermomicrobia</taxon>
        <taxon>Thermomicrobiales</taxon>
        <taxon>environmental samples</taxon>
    </lineage>
</organism>
<dbReference type="GO" id="GO:0019843">
    <property type="term" value="F:rRNA binding"/>
    <property type="evidence" value="ECO:0007669"/>
    <property type="project" value="UniProtKB-KW"/>
</dbReference>
<gene>
    <name evidence="3" type="primary">rsgA</name>
    <name evidence="6" type="ORF">AVDCRST_MAG87-3613</name>
</gene>
<dbReference type="PROSITE" id="PS51721">
    <property type="entry name" value="G_CP"/>
    <property type="match status" value="1"/>
</dbReference>
<dbReference type="GO" id="GO:0042274">
    <property type="term" value="P:ribosomal small subunit biogenesis"/>
    <property type="evidence" value="ECO:0007669"/>
    <property type="project" value="UniProtKB-UniRule"/>
</dbReference>
<keyword evidence="3" id="KW-0479">Metal-binding</keyword>
<keyword evidence="3" id="KW-0378">Hydrolase</keyword>
<dbReference type="Gene3D" id="1.10.40.50">
    <property type="entry name" value="Probable gtpase engc, domain 3"/>
    <property type="match status" value="1"/>
</dbReference>
<dbReference type="EMBL" id="CADCWJ010000796">
    <property type="protein sequence ID" value="CAA9583121.1"/>
    <property type="molecule type" value="Genomic_DNA"/>
</dbReference>
<accession>A0A6J4VMH6</accession>
<evidence type="ECO:0000256" key="3">
    <source>
        <dbReference type="HAMAP-Rule" id="MF_01820"/>
    </source>
</evidence>